<keyword evidence="2" id="KW-1185">Reference proteome</keyword>
<dbReference type="AlphaFoldDB" id="A0A8S3XPH2"/>
<proteinExistence type="predicted"/>
<dbReference type="Proteomes" id="UP000691718">
    <property type="component" value="Unassembled WGS sequence"/>
</dbReference>
<comment type="caution">
    <text evidence="1">The sequence shown here is derived from an EMBL/GenBank/DDBJ whole genome shotgun (WGS) entry which is preliminary data.</text>
</comment>
<evidence type="ECO:0000313" key="2">
    <source>
        <dbReference type="Proteomes" id="UP000691718"/>
    </source>
</evidence>
<accession>A0A8S3XPH2</accession>
<sequence>MRNACGKYLMKSIANEGFEAKHLPHLQIPRPGGFSRESSMSEQDAAAAVVLLLIAKRKRKRTCRWCKERVVHEKISAYKSVF</sequence>
<organism evidence="1 2">
    <name type="scientific">Parnassius apollo</name>
    <name type="common">Apollo butterfly</name>
    <name type="synonym">Papilio apollo</name>
    <dbReference type="NCBI Taxonomy" id="110799"/>
    <lineage>
        <taxon>Eukaryota</taxon>
        <taxon>Metazoa</taxon>
        <taxon>Ecdysozoa</taxon>
        <taxon>Arthropoda</taxon>
        <taxon>Hexapoda</taxon>
        <taxon>Insecta</taxon>
        <taxon>Pterygota</taxon>
        <taxon>Neoptera</taxon>
        <taxon>Endopterygota</taxon>
        <taxon>Lepidoptera</taxon>
        <taxon>Glossata</taxon>
        <taxon>Ditrysia</taxon>
        <taxon>Papilionoidea</taxon>
        <taxon>Papilionidae</taxon>
        <taxon>Parnassiinae</taxon>
        <taxon>Parnassini</taxon>
        <taxon>Parnassius</taxon>
        <taxon>Parnassius</taxon>
    </lineage>
</organism>
<evidence type="ECO:0000313" key="1">
    <source>
        <dbReference type="EMBL" id="CAG5030393.1"/>
    </source>
</evidence>
<dbReference type="EMBL" id="CAJQZP010001208">
    <property type="protein sequence ID" value="CAG5030393.1"/>
    <property type="molecule type" value="Genomic_DNA"/>
</dbReference>
<gene>
    <name evidence="1" type="ORF">PAPOLLO_LOCUS19457</name>
</gene>
<protein>
    <submittedName>
        <fullName evidence="1">(apollo) hypothetical protein</fullName>
    </submittedName>
</protein>
<reference evidence="1" key="1">
    <citation type="submission" date="2021-04" db="EMBL/GenBank/DDBJ databases">
        <authorList>
            <person name="Tunstrom K."/>
        </authorList>
    </citation>
    <scope>NUCLEOTIDE SEQUENCE</scope>
</reference>
<name>A0A8S3XPH2_PARAO</name>